<feature type="domain" description="AAA+ ATPase" evidence="4">
    <location>
        <begin position="468"/>
        <end position="694"/>
    </location>
</feature>
<dbReference type="SMART" id="SM00382">
    <property type="entry name" value="AAA"/>
    <property type="match status" value="2"/>
</dbReference>
<organism evidence="5 6">
    <name type="scientific">Mesosutterella multiformis</name>
    <dbReference type="NCBI Taxonomy" id="2259133"/>
    <lineage>
        <taxon>Bacteria</taxon>
        <taxon>Pseudomonadati</taxon>
        <taxon>Pseudomonadota</taxon>
        <taxon>Betaproteobacteria</taxon>
        <taxon>Burkholderiales</taxon>
        <taxon>Sutterellaceae</taxon>
        <taxon>Mesosutterella</taxon>
    </lineage>
</organism>
<name>A0A388SGV5_9BURK</name>
<reference evidence="5 6" key="1">
    <citation type="journal article" date="2018" name="Int. J. Syst. Evol. Microbiol.">
        <title>Mesosutterella multiformis gen. nov., sp. nov., a member of the family Sutterellaceae and Sutterella megalosphaeroides sp. nov., isolated from human faeces.</title>
        <authorList>
            <person name="Sakamoto M."/>
            <person name="Ikeyama N."/>
            <person name="Kunihiro T."/>
            <person name="Iino T."/>
            <person name="Yuki M."/>
            <person name="Ohkuma M."/>
        </authorList>
    </citation>
    <scope>NUCLEOTIDE SEQUENCE [LARGE SCALE GENOMIC DNA]</scope>
    <source>
        <strain evidence="5 6">4NBBH2</strain>
    </source>
</reference>
<dbReference type="Gene3D" id="3.40.30.10">
    <property type="entry name" value="Glutaredoxin"/>
    <property type="match status" value="1"/>
</dbReference>
<evidence type="ECO:0000256" key="1">
    <source>
        <dbReference type="ARBA" id="ARBA00011040"/>
    </source>
</evidence>
<dbReference type="EC" id="7.3.2.7" evidence="3"/>
<dbReference type="PANTHER" id="PTHR10803">
    <property type="entry name" value="ARSENICAL PUMP-DRIVING ATPASE ARSENITE-TRANSLOCATING ATPASE"/>
    <property type="match status" value="1"/>
</dbReference>
<comment type="similarity">
    <text evidence="1">Belongs to the arsA ATPase family.</text>
</comment>
<accession>A0A388SGV5</accession>
<dbReference type="InterPro" id="IPR003593">
    <property type="entry name" value="AAA+_ATPase"/>
</dbReference>
<dbReference type="Proteomes" id="UP000266091">
    <property type="component" value="Unassembled WGS sequence"/>
</dbReference>
<dbReference type="Pfam" id="PF02374">
    <property type="entry name" value="ArsA_ATPase"/>
    <property type="match status" value="3"/>
</dbReference>
<dbReference type="AlphaFoldDB" id="A0A388SGV5"/>
<sequence length="729" mass="79065">MKSLTVFDPAAADNTGAGDSTPVPELIRFASDAEWLKRKGVAVERWNLVSDPMEFALNHRVSMFLKRHGAEDLPYILVNGAPVLYGRYPTRAELAGWFGVSLKPTPEDCAAAASPRKPQSVWVYHAAALRPSVIHETPGTESGTGLRFLDRAPKTLFFTGKGGSGKTSVAAAAAIALTREGKRVLLVSADPASSLSQIFEQPIGNTLCPIKSVPGLSAIEIDPRLAAFAHREQIVKPVRDLLPESAIASIIEELSGPYATEVAVFNEFTGLITSPAVASQYDHVLFDTAPTGHTLLVLKHLGAWCDYLESRVQNRPDLGPDSELERQRHQYQAAMQSLINPTKTRFVTVCRPHAASVREAARTVDELRDTGIVNQNLVLNGVLPESEAGTGPLATSIYEWESTVLKNLPAPLPALPRDILPLKPENLVGPENIRSLLRDDGEPAEDVEFDPPPPRPLADLVNEIAASGHGLIMMLGKGGVGKTTMAAAVAVRLAALGHKVHLSTCDPAAHIEETLSSTLPNLTVSKIDPAKETEEYRSYVMETQGARLDAAGRALLEEDLRSPCTEEIAVLSAISRVFSEAADQFVVMDNPPNGHSRVFLDLSESYRKEQEKKAGRTDAEAFRSPILFLQDPTLTKMIHVTVAETTPVAEARSLEESLRNVGIEPWAYIVNCSLSASSPVTPILRQRAAAEIPLIKEISERSPRLAIVPLVREEPVGFEKLRQLTEPSP</sequence>
<dbReference type="PANTHER" id="PTHR10803:SF3">
    <property type="entry name" value="ATPASE GET3"/>
    <property type="match status" value="1"/>
</dbReference>
<dbReference type="EMBL" id="BGZJ01000002">
    <property type="protein sequence ID" value="GBO94699.1"/>
    <property type="molecule type" value="Genomic_DNA"/>
</dbReference>
<dbReference type="GO" id="GO:0016887">
    <property type="term" value="F:ATP hydrolysis activity"/>
    <property type="evidence" value="ECO:0007669"/>
    <property type="project" value="InterPro"/>
</dbReference>
<comment type="caution">
    <text evidence="5">The sequence shown here is derived from an EMBL/GenBank/DDBJ whole genome shotgun (WGS) entry which is preliminary data.</text>
</comment>
<dbReference type="NCBIfam" id="TIGR00345">
    <property type="entry name" value="GET3_arsA_TRC40"/>
    <property type="match status" value="1"/>
</dbReference>
<dbReference type="InterPro" id="IPR010712">
    <property type="entry name" value="Arsenical-R_ArsD"/>
</dbReference>
<feature type="domain" description="AAA+ ATPase" evidence="4">
    <location>
        <begin position="152"/>
        <end position="371"/>
    </location>
</feature>
<dbReference type="GO" id="GO:0015446">
    <property type="term" value="F:ATPase-coupled arsenite transmembrane transporter activity"/>
    <property type="evidence" value="ECO:0007669"/>
    <property type="project" value="UniProtKB-EC"/>
</dbReference>
<dbReference type="InterPro" id="IPR027417">
    <property type="entry name" value="P-loop_NTPase"/>
</dbReference>
<evidence type="ECO:0000313" key="5">
    <source>
        <dbReference type="EMBL" id="GBO94699.1"/>
    </source>
</evidence>
<dbReference type="SUPFAM" id="SSF52540">
    <property type="entry name" value="P-loop containing nucleoside triphosphate hydrolases"/>
    <property type="match status" value="2"/>
</dbReference>
<dbReference type="OrthoDB" id="9780677at2"/>
<evidence type="ECO:0000313" key="6">
    <source>
        <dbReference type="Proteomes" id="UP000266091"/>
    </source>
</evidence>
<keyword evidence="6" id="KW-1185">Reference proteome</keyword>
<dbReference type="Gene3D" id="3.40.50.300">
    <property type="entry name" value="P-loop containing nucleotide triphosphate hydrolases"/>
    <property type="match status" value="2"/>
</dbReference>
<dbReference type="GO" id="GO:0003677">
    <property type="term" value="F:DNA binding"/>
    <property type="evidence" value="ECO:0007669"/>
    <property type="project" value="InterPro"/>
</dbReference>
<dbReference type="Pfam" id="PF06953">
    <property type="entry name" value="ArsD"/>
    <property type="match status" value="1"/>
</dbReference>
<protein>
    <recommendedName>
        <fullName evidence="3">arsenite-transporting ATPase</fullName>
        <ecNumber evidence="3">7.3.2.7</ecNumber>
    </recommendedName>
</protein>
<dbReference type="CDD" id="cd02035">
    <property type="entry name" value="ArsA"/>
    <property type="match status" value="2"/>
</dbReference>
<dbReference type="RefSeq" id="WP_116270918.1">
    <property type="nucleotide sequence ID" value="NZ_BGZJ01000002.1"/>
</dbReference>
<dbReference type="GO" id="GO:0045892">
    <property type="term" value="P:negative regulation of DNA-templated transcription"/>
    <property type="evidence" value="ECO:0007669"/>
    <property type="project" value="InterPro"/>
</dbReference>
<evidence type="ECO:0000259" key="4">
    <source>
        <dbReference type="SMART" id="SM00382"/>
    </source>
</evidence>
<evidence type="ECO:0000256" key="2">
    <source>
        <dbReference type="ARBA" id="ARBA00052296"/>
    </source>
</evidence>
<gene>
    <name evidence="5" type="primary">arsA2_1</name>
    <name evidence="5" type="ORF">MESMUL_20530</name>
</gene>
<comment type="catalytic activity">
    <reaction evidence="2">
        <text>arsenite(in) + ATP + H2O = arsenite(out) + ADP + phosphate + H(+)</text>
        <dbReference type="Rhea" id="RHEA:11348"/>
        <dbReference type="ChEBI" id="CHEBI:15377"/>
        <dbReference type="ChEBI" id="CHEBI:15378"/>
        <dbReference type="ChEBI" id="CHEBI:29242"/>
        <dbReference type="ChEBI" id="CHEBI:30616"/>
        <dbReference type="ChEBI" id="CHEBI:43474"/>
        <dbReference type="ChEBI" id="CHEBI:456216"/>
        <dbReference type="EC" id="7.3.2.7"/>
    </reaction>
</comment>
<dbReference type="GO" id="GO:0005524">
    <property type="term" value="F:ATP binding"/>
    <property type="evidence" value="ECO:0007669"/>
    <property type="project" value="InterPro"/>
</dbReference>
<dbReference type="InterPro" id="IPR025723">
    <property type="entry name" value="ArsA/GET3_ATPase-like"/>
</dbReference>
<proteinExistence type="inferred from homology"/>
<dbReference type="InterPro" id="IPR016300">
    <property type="entry name" value="ATPase_ArsA/GET3"/>
</dbReference>
<evidence type="ECO:0000256" key="3">
    <source>
        <dbReference type="ARBA" id="ARBA00066752"/>
    </source>
</evidence>